<evidence type="ECO:0000259" key="1">
    <source>
        <dbReference type="Pfam" id="PF18735"/>
    </source>
</evidence>
<sequence>MPRYTATYRDFAERLDEVDLLRKRAAERQRSKDSFRHGAEISALCRGAVVLLSSHVEAYVKELREHTLDALHTKAVCRSNLAPQFFYHVSKESIEPIRNTSQAEQIAEHMQNFIDKEGSYWGRTKPFPAPISSMVFNKGFSNPTFDKVKAYFGRFGYTGFRKDFFRTLGRDAQTTLTNLNGIIETRNSIAHGDPSATKTPNEVREMMTTAKLFCRTTDAIFGTWCRRNLCSIR</sequence>
<dbReference type="RefSeq" id="WP_271090833.1">
    <property type="nucleotide sequence ID" value="NZ_JAPJZH010000010.1"/>
</dbReference>
<keyword evidence="3" id="KW-1185">Reference proteome</keyword>
<evidence type="ECO:0000313" key="3">
    <source>
        <dbReference type="Proteomes" id="UP001148313"/>
    </source>
</evidence>
<dbReference type="Proteomes" id="UP001148313">
    <property type="component" value="Unassembled WGS sequence"/>
</dbReference>
<dbReference type="Pfam" id="PF18735">
    <property type="entry name" value="HEPN_RiboL-PSP"/>
    <property type="match status" value="1"/>
</dbReference>
<feature type="domain" description="RiboL-PSP-HEPN" evidence="1">
    <location>
        <begin position="29"/>
        <end position="220"/>
    </location>
</feature>
<protein>
    <submittedName>
        <fullName evidence="2">MAE_28990/MAE_18760 family HEPN-like nuclease</fullName>
    </submittedName>
</protein>
<evidence type="ECO:0000313" key="2">
    <source>
        <dbReference type="EMBL" id="MDA4847036.1"/>
    </source>
</evidence>
<comment type="caution">
    <text evidence="2">The sequence shown here is derived from an EMBL/GenBank/DDBJ whole genome shotgun (WGS) entry which is preliminary data.</text>
</comment>
<organism evidence="2 3">
    <name type="scientific">Hoeflea poritis</name>
    <dbReference type="NCBI Taxonomy" id="2993659"/>
    <lineage>
        <taxon>Bacteria</taxon>
        <taxon>Pseudomonadati</taxon>
        <taxon>Pseudomonadota</taxon>
        <taxon>Alphaproteobacteria</taxon>
        <taxon>Hyphomicrobiales</taxon>
        <taxon>Rhizobiaceae</taxon>
        <taxon>Hoeflea</taxon>
    </lineage>
</organism>
<reference evidence="2" key="1">
    <citation type="submission" date="2022-11" db="EMBL/GenBank/DDBJ databases">
        <title>Hoeflea poritis sp. nov., isolated from scleractinian coral Porites lutea.</title>
        <authorList>
            <person name="Zhang G."/>
            <person name="Wei Q."/>
            <person name="Cai L."/>
        </authorList>
    </citation>
    <scope>NUCLEOTIDE SEQUENCE</scope>
    <source>
        <strain evidence="2">E7-10</strain>
    </source>
</reference>
<proteinExistence type="predicted"/>
<name>A0ABT4VQS0_9HYPH</name>
<accession>A0ABT4VQS0</accession>
<dbReference type="EMBL" id="JAPJZH010000010">
    <property type="protein sequence ID" value="MDA4847036.1"/>
    <property type="molecule type" value="Genomic_DNA"/>
</dbReference>
<gene>
    <name evidence="2" type="ORF">OOZ53_16875</name>
</gene>
<dbReference type="InterPro" id="IPR041519">
    <property type="entry name" value="HEPN_RiboL-PSP"/>
</dbReference>